<name>A2DXK2_TRIV3</name>
<dbReference type="Proteomes" id="UP000001542">
    <property type="component" value="Unassembled WGS sequence"/>
</dbReference>
<dbReference type="PANTHER" id="PTHR24134:SF9">
    <property type="entry name" value="ANKYRIN REPEAT AND SOCS BOX PROTEIN 8"/>
    <property type="match status" value="1"/>
</dbReference>
<evidence type="ECO:0000313" key="4">
    <source>
        <dbReference type="Proteomes" id="UP000001542"/>
    </source>
</evidence>
<dbReference type="SUPFAM" id="SSF48403">
    <property type="entry name" value="Ankyrin repeat"/>
    <property type="match status" value="1"/>
</dbReference>
<dbReference type="Gene3D" id="1.25.40.20">
    <property type="entry name" value="Ankyrin repeat-containing domain"/>
    <property type="match status" value="2"/>
</dbReference>
<dbReference type="VEuPathDB" id="TrichDB:TVAG_410970"/>
<sequence length="1023" mass="120317">MNEFDQLVTIFNNPIKREIKKQIAPYVLKYYSLDDIKNEKNQTILHYFANNTIFKHTSLLISHFMSTNHADIDGNNPLHFASKNPEFFIKLVENGCNYLLKNKENITPLQLLVNSSSFENFQFIINKLSKEIKSNIYDLLRYCILSKKYKMIPFLFTQFETECNLLIQRTTYNNLFHLFTNVCILAPFLLSLFPEDLEKQIIDLKFINKSGLTDRINAKFAGIYMNSDNSTLQFLKTECPKLAELYLFLNSLHIRGVANSITNSDNKEYKDFLISNETIIHKAASLSVICLEKILDKKNCVYDENPPIFSCFQNEKMDDAIDVFIKVGADLNVRDLHGNDLLYYAIAAKSGKISYFIQNTDFNVYEDIKLAIELGNIDAIDEILNKIHLDSAKFQELIDLLKVKTVLEKFIEKNQNINKLDILKWAFERRNFFIVSYFLQLENSTELRTSNNDNIFHVIASSYDTYIKNQTIFDLIKDFIAEKTDGNNLLYEQNNDKKTAIDLFFKYYNTKFLNINFLLLKEYNYDNLQQFLKQYGVPDTKINGKYLIFYYVEKIESDTELLKCLKLFEEYNAKFTVSHDEKYPIDIVLERGFTKCCNFLFEHGSLSVSDKLKFDHPVYEYNEGKKSSNYTIYVEDNNYYFEPITYDNFRYWLKEDFSKISKNLICFMLRKGPDQDELIKCLSYIEYLSKKKKTNEKYFANSTVEYSNEFYQISSGRNMKKIMRFIKETESLRKYITPRIGYMKTEKAGLDIIKNIIEGKREQIGQKACYRLTQYRCIINCEISMIKVFSDNMKFCMDVTPLFDHWMKYQDCHFSTAELILKHIIEFKKDAVNIYVEVDNIFNKKSRLFSELFKLSIGDKKFDECSEKYNDFEMKSCHFVSHIINQKFISNYIILREIGISLPNMTKIELFFRNNKSILAIDDRAAYIGELIDENHVLFKRILMNGKYYVEFNSKTRPTGIRLISIDQGSKEIYFDGFSSLSSYDGFSSPNNSDGYSSSANFDFGYSLGVYYKTLERSILFKK</sequence>
<dbReference type="Pfam" id="PF13857">
    <property type="entry name" value="Ank_5"/>
    <property type="match status" value="1"/>
</dbReference>
<organism evidence="3 4">
    <name type="scientific">Trichomonas vaginalis (strain ATCC PRA-98 / G3)</name>
    <dbReference type="NCBI Taxonomy" id="412133"/>
    <lineage>
        <taxon>Eukaryota</taxon>
        <taxon>Metamonada</taxon>
        <taxon>Parabasalia</taxon>
        <taxon>Trichomonadida</taxon>
        <taxon>Trichomonadidae</taxon>
        <taxon>Trichomonas</taxon>
    </lineage>
</organism>
<dbReference type="InParanoid" id="A2DXK2"/>
<dbReference type="SMR" id="A2DXK2"/>
<dbReference type="AlphaFoldDB" id="A2DXK2"/>
<dbReference type="EMBL" id="DS113264">
    <property type="protein sequence ID" value="EAY14831.1"/>
    <property type="molecule type" value="Genomic_DNA"/>
</dbReference>
<evidence type="ECO:0000256" key="2">
    <source>
        <dbReference type="ARBA" id="ARBA00023043"/>
    </source>
</evidence>
<dbReference type="SMART" id="SM00248">
    <property type="entry name" value="ANK"/>
    <property type="match status" value="6"/>
</dbReference>
<keyword evidence="2" id="KW-0040">ANK repeat</keyword>
<keyword evidence="1" id="KW-0677">Repeat</keyword>
<keyword evidence="4" id="KW-1185">Reference proteome</keyword>
<reference evidence="3" key="1">
    <citation type="submission" date="2006-10" db="EMBL/GenBank/DDBJ databases">
        <authorList>
            <person name="Amadeo P."/>
            <person name="Zhao Q."/>
            <person name="Wortman J."/>
            <person name="Fraser-Liggett C."/>
            <person name="Carlton J."/>
        </authorList>
    </citation>
    <scope>NUCLEOTIDE SEQUENCE</scope>
    <source>
        <strain evidence="3">G3</strain>
    </source>
</reference>
<dbReference type="InterPro" id="IPR036770">
    <property type="entry name" value="Ankyrin_rpt-contain_sf"/>
</dbReference>
<evidence type="ECO:0000313" key="3">
    <source>
        <dbReference type="EMBL" id="EAY14831.1"/>
    </source>
</evidence>
<reference evidence="3" key="2">
    <citation type="journal article" date="2007" name="Science">
        <title>Draft genome sequence of the sexually transmitted pathogen Trichomonas vaginalis.</title>
        <authorList>
            <person name="Carlton J.M."/>
            <person name="Hirt R.P."/>
            <person name="Silva J.C."/>
            <person name="Delcher A.L."/>
            <person name="Schatz M."/>
            <person name="Zhao Q."/>
            <person name="Wortman J.R."/>
            <person name="Bidwell S.L."/>
            <person name="Alsmark U.C.M."/>
            <person name="Besteiro S."/>
            <person name="Sicheritz-Ponten T."/>
            <person name="Noel C.J."/>
            <person name="Dacks J.B."/>
            <person name="Foster P.G."/>
            <person name="Simillion C."/>
            <person name="Van de Peer Y."/>
            <person name="Miranda-Saavedra D."/>
            <person name="Barton G.J."/>
            <person name="Westrop G.D."/>
            <person name="Mueller S."/>
            <person name="Dessi D."/>
            <person name="Fiori P.L."/>
            <person name="Ren Q."/>
            <person name="Paulsen I."/>
            <person name="Zhang H."/>
            <person name="Bastida-Corcuera F.D."/>
            <person name="Simoes-Barbosa A."/>
            <person name="Brown M.T."/>
            <person name="Hayes R.D."/>
            <person name="Mukherjee M."/>
            <person name="Okumura C.Y."/>
            <person name="Schneider R."/>
            <person name="Smith A.J."/>
            <person name="Vanacova S."/>
            <person name="Villalvazo M."/>
            <person name="Haas B.J."/>
            <person name="Pertea M."/>
            <person name="Feldblyum T.V."/>
            <person name="Utterback T.R."/>
            <person name="Shu C.L."/>
            <person name="Osoegawa K."/>
            <person name="de Jong P.J."/>
            <person name="Hrdy I."/>
            <person name="Horvathova L."/>
            <person name="Zubacova Z."/>
            <person name="Dolezal P."/>
            <person name="Malik S.B."/>
            <person name="Logsdon J.M. Jr."/>
            <person name="Henze K."/>
            <person name="Gupta A."/>
            <person name="Wang C.C."/>
            <person name="Dunne R.L."/>
            <person name="Upcroft J.A."/>
            <person name="Upcroft P."/>
            <person name="White O."/>
            <person name="Salzberg S.L."/>
            <person name="Tang P."/>
            <person name="Chiu C.-H."/>
            <person name="Lee Y.-S."/>
            <person name="Embley T.M."/>
            <person name="Coombs G.H."/>
            <person name="Mottram J.C."/>
            <person name="Tachezy J."/>
            <person name="Fraser-Liggett C.M."/>
            <person name="Johnson P.J."/>
        </authorList>
    </citation>
    <scope>NUCLEOTIDE SEQUENCE [LARGE SCALE GENOMIC DNA]</scope>
    <source>
        <strain evidence="3">G3</strain>
    </source>
</reference>
<gene>
    <name evidence="3" type="ORF">TVAG_410970</name>
</gene>
<accession>A2DXK2</accession>
<dbReference type="VEuPathDB" id="TrichDB:TVAGG3_0048010"/>
<dbReference type="RefSeq" id="XP_001327054.1">
    <property type="nucleotide sequence ID" value="XM_001327019.1"/>
</dbReference>
<protein>
    <submittedName>
        <fullName evidence="3">Uncharacterized protein</fullName>
    </submittedName>
</protein>
<dbReference type="KEGG" id="tva:4772830"/>
<evidence type="ECO:0000256" key="1">
    <source>
        <dbReference type="ARBA" id="ARBA00022737"/>
    </source>
</evidence>
<dbReference type="InterPro" id="IPR002110">
    <property type="entry name" value="Ankyrin_rpt"/>
</dbReference>
<proteinExistence type="predicted"/>
<dbReference type="PANTHER" id="PTHR24134">
    <property type="entry name" value="ANKYRIN REPEAT-CONTAINING PROTEIN DDB_G0279043"/>
    <property type="match status" value="1"/>
</dbReference>